<gene>
    <name evidence="2" type="ORF">Q8P09_03230</name>
</gene>
<accession>A0ABT9HE94</accession>
<reference evidence="2 3" key="1">
    <citation type="submission" date="2023-08" db="EMBL/GenBank/DDBJ databases">
        <authorList>
            <person name="Kumar R."/>
        </authorList>
    </citation>
    <scope>NUCLEOTIDE SEQUENCE [LARGE SCALE GENOMIC DNA]</scope>
    <source>
        <strain evidence="2 3">LUR13</strain>
    </source>
</reference>
<name>A0ABT9HE94_9GAMM</name>
<comment type="caution">
    <text evidence="2">The sequence shown here is derived from an EMBL/GenBank/DDBJ whole genome shotgun (WGS) entry which is preliminary data.</text>
</comment>
<feature type="region of interest" description="Disordered" evidence="1">
    <location>
        <begin position="295"/>
        <end position="317"/>
    </location>
</feature>
<proteinExistence type="predicted"/>
<dbReference type="RefSeq" id="WP_305935494.1">
    <property type="nucleotide sequence ID" value="NZ_JAVAJI010000003.1"/>
</dbReference>
<dbReference type="Proteomes" id="UP001228171">
    <property type="component" value="Unassembled WGS sequence"/>
</dbReference>
<evidence type="ECO:0000313" key="3">
    <source>
        <dbReference type="Proteomes" id="UP001228171"/>
    </source>
</evidence>
<evidence type="ECO:0000313" key="2">
    <source>
        <dbReference type="EMBL" id="MDP4544090.1"/>
    </source>
</evidence>
<dbReference type="EMBL" id="JAVAJI010000003">
    <property type="protein sequence ID" value="MDP4544090.1"/>
    <property type="molecule type" value="Genomic_DNA"/>
</dbReference>
<sequence length="354" mass="39879">MSDDKQKSECDGLYQSKRHKCANGMIDSERQELLNNDFTRVPNIIFQMQKVLKNGSVYACFQFIWCKTGGWDRNEDTIAYSQFANDKRYGTGLSLKTIRRSVEKLADLGVITMSPGFNNMHEFSLNISRIKELVGEQGWSNRPLLENESMVNLSQSMVNLSKGVVNLSSEHGQSDHYTRTTTQELLHKNTNNSDEVENGKPKKVDVLTEQALSLVDYWNNNHGKNKSADVKPSVWLDKVKARLKKFSSDEIKLAMLSVIQSSWHQKNGQVLIKNAISSDQRCDEAISRYHQSNPISYQGNNHANNQSANSQHQQFDTSTTAGYAAKLDADAERYYAEQSAIAQQAADGSFEGAF</sequence>
<dbReference type="InterPro" id="IPR036388">
    <property type="entry name" value="WH-like_DNA-bd_sf"/>
</dbReference>
<organism evidence="2 3">
    <name type="scientific">Psychrobacter faecalis</name>
    <dbReference type="NCBI Taxonomy" id="180588"/>
    <lineage>
        <taxon>Bacteria</taxon>
        <taxon>Pseudomonadati</taxon>
        <taxon>Pseudomonadota</taxon>
        <taxon>Gammaproteobacteria</taxon>
        <taxon>Moraxellales</taxon>
        <taxon>Moraxellaceae</taxon>
        <taxon>Psychrobacter</taxon>
    </lineage>
</organism>
<keyword evidence="3" id="KW-1185">Reference proteome</keyword>
<feature type="compositionally biased region" description="Low complexity" evidence="1">
    <location>
        <begin position="300"/>
        <end position="314"/>
    </location>
</feature>
<protein>
    <recommendedName>
        <fullName evidence="4">Bacteriophage lambda Replication protein O N-terminal domain-containing protein</fullName>
    </recommendedName>
</protein>
<evidence type="ECO:0000256" key="1">
    <source>
        <dbReference type="SAM" id="MobiDB-lite"/>
    </source>
</evidence>
<dbReference type="Gene3D" id="1.10.10.10">
    <property type="entry name" value="Winged helix-like DNA-binding domain superfamily/Winged helix DNA-binding domain"/>
    <property type="match status" value="1"/>
</dbReference>
<evidence type="ECO:0008006" key="4">
    <source>
        <dbReference type="Google" id="ProtNLM"/>
    </source>
</evidence>